<dbReference type="Proteomes" id="UP001470230">
    <property type="component" value="Unassembled WGS sequence"/>
</dbReference>
<evidence type="ECO:0000259" key="6">
    <source>
        <dbReference type="PROSITE" id="PS50011"/>
    </source>
</evidence>
<dbReference type="SMART" id="SM00220">
    <property type="entry name" value="S_TKc"/>
    <property type="match status" value="1"/>
</dbReference>
<evidence type="ECO:0000313" key="8">
    <source>
        <dbReference type="Proteomes" id="UP001470230"/>
    </source>
</evidence>
<keyword evidence="5" id="KW-0067">ATP-binding</keyword>
<evidence type="ECO:0000256" key="5">
    <source>
        <dbReference type="ARBA" id="ARBA00022840"/>
    </source>
</evidence>
<dbReference type="InterPro" id="IPR011009">
    <property type="entry name" value="Kinase-like_dom_sf"/>
</dbReference>
<evidence type="ECO:0000256" key="3">
    <source>
        <dbReference type="ARBA" id="ARBA00022741"/>
    </source>
</evidence>
<dbReference type="InterPro" id="IPR050660">
    <property type="entry name" value="NEK_Ser/Thr_kinase"/>
</dbReference>
<dbReference type="EMBL" id="JAPFFF010000003">
    <property type="protein sequence ID" value="KAK8894363.1"/>
    <property type="molecule type" value="Genomic_DNA"/>
</dbReference>
<dbReference type="EC" id="2.7.11.1" evidence="1"/>
<comment type="caution">
    <text evidence="7">The sequence shown here is derived from an EMBL/GenBank/DDBJ whole genome shotgun (WGS) entry which is preliminary data.</text>
</comment>
<keyword evidence="3" id="KW-0547">Nucleotide-binding</keyword>
<evidence type="ECO:0000256" key="4">
    <source>
        <dbReference type="ARBA" id="ARBA00022777"/>
    </source>
</evidence>
<dbReference type="PANTHER" id="PTHR43671">
    <property type="entry name" value="SERINE/THREONINE-PROTEIN KINASE NEK"/>
    <property type="match status" value="1"/>
</dbReference>
<reference evidence="7 8" key="1">
    <citation type="submission" date="2024-04" db="EMBL/GenBank/DDBJ databases">
        <title>Tritrichomonas musculus Genome.</title>
        <authorList>
            <person name="Alves-Ferreira E."/>
            <person name="Grigg M."/>
            <person name="Lorenzi H."/>
            <person name="Galac M."/>
        </authorList>
    </citation>
    <scope>NUCLEOTIDE SEQUENCE [LARGE SCALE GENOMIC DNA]</scope>
    <source>
        <strain evidence="7 8">EAF2021</strain>
    </source>
</reference>
<keyword evidence="2" id="KW-0808">Transferase</keyword>
<keyword evidence="8" id="KW-1185">Reference proteome</keyword>
<keyword evidence="4" id="KW-0418">Kinase</keyword>
<sequence>MQNYEIVEQLSSSTYKAIRATDQRVLALKKISYVGLSKPDKKKIVDTINTMIQFHCTNVVRYHNCVVDAENGTLNLLTEYIEGGTIQDLINRHAESKRPIDEERIWSIATDIALALYECHTHKPQPIAHGSLTPDHIFLDSADSAKIGCFSLNSCQSVDVEQDLNDLGKNIFEMATLTKYDGNHHTFLNKLKGVGEGIREVLIKLLSPAGPKFTLVKFLEFPEVALKVLEKKLRIETAFYEQEKAKYLALEDSLNKREKALSNQEFHEPVQEAM</sequence>
<name>A0ABR2KU79_9EUKA</name>
<dbReference type="PROSITE" id="PS50011">
    <property type="entry name" value="PROTEIN_KINASE_DOM"/>
    <property type="match status" value="1"/>
</dbReference>
<dbReference type="Gene3D" id="3.30.200.20">
    <property type="entry name" value="Phosphorylase Kinase, domain 1"/>
    <property type="match status" value="1"/>
</dbReference>
<evidence type="ECO:0000256" key="1">
    <source>
        <dbReference type="ARBA" id="ARBA00012513"/>
    </source>
</evidence>
<dbReference type="SUPFAM" id="SSF56112">
    <property type="entry name" value="Protein kinase-like (PK-like)"/>
    <property type="match status" value="1"/>
</dbReference>
<dbReference type="Pfam" id="PF00069">
    <property type="entry name" value="Pkinase"/>
    <property type="match status" value="1"/>
</dbReference>
<feature type="domain" description="Protein kinase" evidence="6">
    <location>
        <begin position="4"/>
        <end position="274"/>
    </location>
</feature>
<evidence type="ECO:0000313" key="7">
    <source>
        <dbReference type="EMBL" id="KAK8894363.1"/>
    </source>
</evidence>
<evidence type="ECO:0000256" key="2">
    <source>
        <dbReference type="ARBA" id="ARBA00022679"/>
    </source>
</evidence>
<gene>
    <name evidence="7" type="ORF">M9Y10_022798</name>
</gene>
<protein>
    <recommendedName>
        <fullName evidence="1">non-specific serine/threonine protein kinase</fullName>
        <ecNumber evidence="1">2.7.11.1</ecNumber>
    </recommendedName>
</protein>
<proteinExistence type="predicted"/>
<organism evidence="7 8">
    <name type="scientific">Tritrichomonas musculus</name>
    <dbReference type="NCBI Taxonomy" id="1915356"/>
    <lineage>
        <taxon>Eukaryota</taxon>
        <taxon>Metamonada</taxon>
        <taxon>Parabasalia</taxon>
        <taxon>Tritrichomonadida</taxon>
        <taxon>Tritrichomonadidae</taxon>
        <taxon>Tritrichomonas</taxon>
    </lineage>
</organism>
<dbReference type="PANTHER" id="PTHR43671:SF13">
    <property type="entry name" value="SERINE_THREONINE-PROTEIN KINASE NEK2"/>
    <property type="match status" value="1"/>
</dbReference>
<dbReference type="InterPro" id="IPR000719">
    <property type="entry name" value="Prot_kinase_dom"/>
</dbReference>
<accession>A0ABR2KU79</accession>
<dbReference type="Gene3D" id="1.10.510.10">
    <property type="entry name" value="Transferase(Phosphotransferase) domain 1"/>
    <property type="match status" value="1"/>
</dbReference>